<name>A0AAF0FNA1_9EURY</name>
<protein>
    <submittedName>
        <fullName evidence="1">Uncharacterized protein</fullName>
    </submittedName>
</protein>
<dbReference type="GeneID" id="79949404"/>
<dbReference type="RefSeq" id="WP_278100283.1">
    <property type="nucleotide sequence ID" value="NZ_CP091092.1"/>
</dbReference>
<accession>A0AAF0FNA1</accession>
<keyword evidence="2" id="KW-1185">Reference proteome</keyword>
<proteinExistence type="predicted"/>
<organism evidence="1 2">
    <name type="scientific">Methanomicrobium antiquum</name>
    <dbReference type="NCBI Taxonomy" id="487686"/>
    <lineage>
        <taxon>Archaea</taxon>
        <taxon>Methanobacteriati</taxon>
        <taxon>Methanobacteriota</taxon>
        <taxon>Stenosarchaea group</taxon>
        <taxon>Methanomicrobia</taxon>
        <taxon>Methanomicrobiales</taxon>
        <taxon>Methanomicrobiaceae</taxon>
        <taxon>Methanomicrobium</taxon>
    </lineage>
</organism>
<gene>
    <name evidence="1" type="ORF">L1994_03370</name>
</gene>
<dbReference type="Proteomes" id="UP001218895">
    <property type="component" value="Chromosome"/>
</dbReference>
<evidence type="ECO:0000313" key="2">
    <source>
        <dbReference type="Proteomes" id="UP001218895"/>
    </source>
</evidence>
<reference evidence="1" key="1">
    <citation type="submission" date="2022-01" db="EMBL/GenBank/DDBJ databases">
        <title>Complete genome of Methanomicrobium antiquum DSM 21220.</title>
        <authorList>
            <person name="Chen S.-C."/>
            <person name="You Y.-T."/>
            <person name="Zhou Y.-Z."/>
            <person name="Lai M.-C."/>
        </authorList>
    </citation>
    <scope>NUCLEOTIDE SEQUENCE</scope>
    <source>
        <strain evidence="1">DSM 21220</strain>
    </source>
</reference>
<dbReference type="AlphaFoldDB" id="A0AAF0FNA1"/>
<dbReference type="EMBL" id="CP091092">
    <property type="protein sequence ID" value="WFN37443.1"/>
    <property type="molecule type" value="Genomic_DNA"/>
</dbReference>
<sequence>MLNIHILTAGANVDKGIQRITRFYPVEKYVIITEENPPDDVQMSIEKVIEVCHSALDIPLDVIPYKKGDLNDLMEKIIEIRKNYPEAKLYFNITFGRKDFAIMTFMGALWLDGIGYYLPKEFEKPLEFPTPKMPMNTLSKNKLYQQILRELVGNTNQRINQSILKNRISKNPNNNKTLSSQVLSQAIGVLEEASLVNKEVNGRETIISITLAGRIAYSMLP</sequence>
<evidence type="ECO:0000313" key="1">
    <source>
        <dbReference type="EMBL" id="WFN37443.1"/>
    </source>
</evidence>
<dbReference type="KEGG" id="manq:L1994_03370"/>